<keyword evidence="2" id="KW-0812">Transmembrane</keyword>
<dbReference type="Pfam" id="PF03237">
    <property type="entry name" value="Terminase_6N"/>
    <property type="match status" value="1"/>
</dbReference>
<feature type="region of interest" description="Disordered" evidence="1">
    <location>
        <begin position="471"/>
        <end position="490"/>
    </location>
</feature>
<dbReference type="EMBL" id="LAZR01001869">
    <property type="protein sequence ID" value="KKN37807.1"/>
    <property type="molecule type" value="Genomic_DNA"/>
</dbReference>
<gene>
    <name evidence="3" type="ORF">LCGC14_0759820</name>
</gene>
<sequence>MNYKLEWLKCAQSPEYFVTHFVHIYNATLRAWIPFDLWPTQISTLTSIHNQRLLVILKARQLGLSWLSLAYALWMITFQAPATILLFSLKEAESIELLVRLHAMYNRLPSAFRSKTVVRSASKHLELSNGSRALAFSTRGGRSYTGSLAIVDEADFVPDLALFLNAVKPTIDAGGRLLLISTSDKRRPVSTFKNLFRAAVKNIGDYSSIFLPWRAHPERDDAWHKRTRAEMHAQRGTDDDFFAEYPATPEEALAPEQLDRRIPLEWITPCIVEAEPLLASGEPGTGPASQLPPALPPLAAYVAPAPDHHYVIGADPAEGNPNSDDSSATVMDAASWEEVASFAGKIEPTVFAHYLDTIAAWYNHASIMPERNNHGHSLIAALHNSGQHRVLTGFDGKPGWLSNVKGKILLYDHCADAFRDQSVTVTHPETISQLSSIEASTLRAPQGLHDDRADSFALAVAALATSNLHAQPSTAVKPHDPLTGVDDDQW</sequence>
<dbReference type="Gene3D" id="3.40.50.300">
    <property type="entry name" value="P-loop containing nucleotide triphosphate hydrolases"/>
    <property type="match status" value="1"/>
</dbReference>
<evidence type="ECO:0000256" key="1">
    <source>
        <dbReference type="SAM" id="MobiDB-lite"/>
    </source>
</evidence>
<evidence type="ECO:0000313" key="3">
    <source>
        <dbReference type="EMBL" id="KKN37807.1"/>
    </source>
</evidence>
<keyword evidence="2" id="KW-0472">Membrane</keyword>
<dbReference type="Gene3D" id="3.30.420.240">
    <property type="match status" value="1"/>
</dbReference>
<proteinExistence type="predicted"/>
<feature type="transmembrane region" description="Helical" evidence="2">
    <location>
        <begin position="66"/>
        <end position="89"/>
    </location>
</feature>
<comment type="caution">
    <text evidence="3">The sequence shown here is derived from an EMBL/GenBank/DDBJ whole genome shotgun (WGS) entry which is preliminary data.</text>
</comment>
<dbReference type="InterPro" id="IPR027417">
    <property type="entry name" value="P-loop_NTPase"/>
</dbReference>
<organism evidence="3">
    <name type="scientific">marine sediment metagenome</name>
    <dbReference type="NCBI Taxonomy" id="412755"/>
    <lineage>
        <taxon>unclassified sequences</taxon>
        <taxon>metagenomes</taxon>
        <taxon>ecological metagenomes</taxon>
    </lineage>
</organism>
<dbReference type="AlphaFoldDB" id="A0A0F9QLG5"/>
<name>A0A0F9QLG5_9ZZZZ</name>
<evidence type="ECO:0000256" key="2">
    <source>
        <dbReference type="SAM" id="Phobius"/>
    </source>
</evidence>
<accession>A0A0F9QLG5</accession>
<protein>
    <submittedName>
        <fullName evidence="3">Uncharacterized protein</fullName>
    </submittedName>
</protein>
<keyword evidence="2" id="KW-1133">Transmembrane helix</keyword>
<reference evidence="3" key="1">
    <citation type="journal article" date="2015" name="Nature">
        <title>Complex archaea that bridge the gap between prokaryotes and eukaryotes.</title>
        <authorList>
            <person name="Spang A."/>
            <person name="Saw J.H."/>
            <person name="Jorgensen S.L."/>
            <person name="Zaremba-Niedzwiedzka K."/>
            <person name="Martijn J."/>
            <person name="Lind A.E."/>
            <person name="van Eijk R."/>
            <person name="Schleper C."/>
            <person name="Guy L."/>
            <person name="Ettema T.J."/>
        </authorList>
    </citation>
    <scope>NUCLEOTIDE SEQUENCE</scope>
</reference>